<dbReference type="Gene3D" id="3.60.21.10">
    <property type="match status" value="1"/>
</dbReference>
<dbReference type="InterPro" id="IPR052169">
    <property type="entry name" value="CW_Biosynth-Accessory"/>
</dbReference>
<evidence type="ECO:0000256" key="2">
    <source>
        <dbReference type="SAM" id="MobiDB-lite"/>
    </source>
</evidence>
<gene>
    <name evidence="5" type="ORF">SAMN05443544_0346</name>
</gene>
<feature type="transmembrane region" description="Helical" evidence="3">
    <location>
        <begin position="212"/>
        <end position="232"/>
    </location>
</feature>
<dbReference type="Pfam" id="PF01757">
    <property type="entry name" value="Acyl_transf_3"/>
    <property type="match status" value="1"/>
</dbReference>
<dbReference type="PANTHER" id="PTHR33393">
    <property type="entry name" value="POLYGLUTAMINE SYNTHESIS ACCESSORY PROTEIN RV0574C-RELATED"/>
    <property type="match status" value="1"/>
</dbReference>
<evidence type="ECO:0000313" key="6">
    <source>
        <dbReference type="Proteomes" id="UP000184699"/>
    </source>
</evidence>
<dbReference type="InterPro" id="IPR002656">
    <property type="entry name" value="Acyl_transf_3_dom"/>
</dbReference>
<dbReference type="RefSeq" id="WP_084183518.1">
    <property type="nucleotide sequence ID" value="NZ_FSRJ01000001.1"/>
</dbReference>
<sequence length="720" mass="77762">MSGDSTAPPARSAWADALKGLLILLVVFWHVVLKTYLQIDWRIGMPIPGAWGLAGDVIWPFLMPLFLMISGCFAATALARPWAIVFRTRVVRFLYLYLLWTLIHMMTMWAFEDFPTFVPRSVAEFIDAVTISPPNTWYLYALALYFLVAKGLRRLPRWLLIGGAAALSVTVSAGLIDVASNRGSLLYNLLFFLLGLSFAPQIRRFAARPRPFVAATSIAVYLVAFGVMRVTGSEAVPGVWPAVSLIGVGMGIVVAPILPRIPGLGRGLGWLGVRTLPIYLLHMPVLALADLALVGWLSNARIAVQLAAAVLLPVALTAFVVAVSTMLGHLIVRDRLLWLFDLPARRPPAGLSRREAPPRPRARLAWRTTVAVLMVTAIGVSTIRATAISGCPAEAPRQPASHAGEVSIGATGDMLLYDVNHSVPADRGRGHFDDVRPWFTQDIVTGNLEQVISADTGYDKCGQHADCLAFRSAPDAAEQFAGFDLLNLANNHTGDFGRAGYANTRAHLADAGVRTVGDRNEIACTQVGDITVAMLGFAPYDGFNRVTDLRHVRQVVRAAAARADIVVVHAHMGAEGAGADAVTPGTEVMYGENRGDVIAFSHAAVDAGADLVLGHGPHVLRGMESYRGRLIAYSLGNFGGGGVFGAEQSTRYGAYLAVRLRADGTMIDGQLRSVRFEQRDGRPVRDPDERAVELIDQRSRRDFPGTAANIESDGSISPRR</sequence>
<feature type="transmembrane region" description="Helical" evidence="3">
    <location>
        <begin position="238"/>
        <end position="258"/>
    </location>
</feature>
<accession>A0A1N6DJU4</accession>
<reference evidence="6" key="1">
    <citation type="submission" date="2016-11" db="EMBL/GenBank/DDBJ databases">
        <authorList>
            <person name="Varghese N."/>
            <person name="Submissions S."/>
        </authorList>
    </citation>
    <scope>NUCLEOTIDE SEQUENCE [LARGE SCALE GENOMIC DNA]</scope>
    <source>
        <strain evidence="6">DSM 8595</strain>
    </source>
</reference>
<feature type="domain" description="Capsule synthesis protein CapA" evidence="4">
    <location>
        <begin position="407"/>
        <end position="642"/>
    </location>
</feature>
<organism evidence="5 6">
    <name type="scientific">Agromyces cerinus subsp. cerinus</name>
    <dbReference type="NCBI Taxonomy" id="232089"/>
    <lineage>
        <taxon>Bacteria</taxon>
        <taxon>Bacillati</taxon>
        <taxon>Actinomycetota</taxon>
        <taxon>Actinomycetes</taxon>
        <taxon>Micrococcales</taxon>
        <taxon>Microbacteriaceae</taxon>
        <taxon>Agromyces</taxon>
    </lineage>
</organism>
<dbReference type="Proteomes" id="UP000184699">
    <property type="component" value="Unassembled WGS sequence"/>
</dbReference>
<dbReference type="GO" id="GO:0016747">
    <property type="term" value="F:acyltransferase activity, transferring groups other than amino-acyl groups"/>
    <property type="evidence" value="ECO:0007669"/>
    <property type="project" value="InterPro"/>
</dbReference>
<feature type="transmembrane region" description="Helical" evidence="3">
    <location>
        <begin position="57"/>
        <end position="78"/>
    </location>
</feature>
<keyword evidence="3" id="KW-0472">Membrane</keyword>
<dbReference type="STRING" id="232089.SAMN05443544_0346"/>
<proteinExistence type="inferred from homology"/>
<dbReference type="AlphaFoldDB" id="A0A1N6DJU4"/>
<dbReference type="EMBL" id="FSRJ01000001">
    <property type="protein sequence ID" value="SIN71101.1"/>
    <property type="molecule type" value="Genomic_DNA"/>
</dbReference>
<keyword evidence="3" id="KW-1133">Transmembrane helix</keyword>
<feature type="transmembrane region" description="Helical" evidence="3">
    <location>
        <begin position="303"/>
        <end position="332"/>
    </location>
</feature>
<dbReference type="InterPro" id="IPR019079">
    <property type="entry name" value="Capsule_synth_CapA"/>
</dbReference>
<dbReference type="SUPFAM" id="SSF56300">
    <property type="entry name" value="Metallo-dependent phosphatases"/>
    <property type="match status" value="1"/>
</dbReference>
<comment type="similarity">
    <text evidence="1">Belongs to the CapA family.</text>
</comment>
<feature type="transmembrane region" description="Helical" evidence="3">
    <location>
        <begin position="90"/>
        <end position="111"/>
    </location>
</feature>
<dbReference type="SMART" id="SM00854">
    <property type="entry name" value="PGA_cap"/>
    <property type="match status" value="1"/>
</dbReference>
<dbReference type="Pfam" id="PF09587">
    <property type="entry name" value="PGA_cap"/>
    <property type="match status" value="1"/>
</dbReference>
<feature type="transmembrane region" description="Helical" evidence="3">
    <location>
        <begin position="20"/>
        <end position="37"/>
    </location>
</feature>
<keyword evidence="3" id="KW-0812">Transmembrane</keyword>
<evidence type="ECO:0000259" key="4">
    <source>
        <dbReference type="SMART" id="SM00854"/>
    </source>
</evidence>
<evidence type="ECO:0000313" key="5">
    <source>
        <dbReference type="EMBL" id="SIN71101.1"/>
    </source>
</evidence>
<dbReference type="PANTHER" id="PTHR33393:SF11">
    <property type="entry name" value="POLYGLUTAMINE SYNTHESIS ACCESSORY PROTEIN RV0574C-RELATED"/>
    <property type="match status" value="1"/>
</dbReference>
<evidence type="ECO:0000256" key="3">
    <source>
        <dbReference type="SAM" id="Phobius"/>
    </source>
</evidence>
<feature type="region of interest" description="Disordered" evidence="2">
    <location>
        <begin position="696"/>
        <end position="720"/>
    </location>
</feature>
<feature type="transmembrane region" description="Helical" evidence="3">
    <location>
        <begin position="278"/>
        <end position="297"/>
    </location>
</feature>
<dbReference type="InterPro" id="IPR029052">
    <property type="entry name" value="Metallo-depent_PP-like"/>
</dbReference>
<evidence type="ECO:0000256" key="1">
    <source>
        <dbReference type="ARBA" id="ARBA00005662"/>
    </source>
</evidence>
<name>A0A1N6DJU4_9MICO</name>
<feature type="transmembrane region" description="Helical" evidence="3">
    <location>
        <begin position="137"/>
        <end position="152"/>
    </location>
</feature>
<protein>
    <submittedName>
        <fullName evidence="5">Uncharacterized membrane protein YcfT</fullName>
    </submittedName>
</protein>
<dbReference type="OrthoDB" id="4394033at2"/>
<feature type="transmembrane region" description="Helical" evidence="3">
    <location>
        <begin position="185"/>
        <end position="200"/>
    </location>
</feature>
<keyword evidence="6" id="KW-1185">Reference proteome</keyword>